<dbReference type="FunFam" id="3.30.1130.10:FF:000003">
    <property type="entry name" value="7,8-dihydroneopterin aldolase"/>
    <property type="match status" value="1"/>
</dbReference>
<dbReference type="CDD" id="cd00534">
    <property type="entry name" value="DHNA_DHNTPE"/>
    <property type="match status" value="1"/>
</dbReference>
<dbReference type="NCBIfam" id="TIGR00526">
    <property type="entry name" value="folB_dom"/>
    <property type="match status" value="1"/>
</dbReference>
<dbReference type="OrthoDB" id="9803748at2"/>
<dbReference type="AlphaFoldDB" id="A0A143HG45"/>
<dbReference type="UniPathway" id="UPA00077">
    <property type="reaction ID" value="UER00154"/>
</dbReference>
<feature type="domain" description="Dihydroneopterin aldolase/epimerase" evidence="7">
    <location>
        <begin position="4"/>
        <end position="118"/>
    </location>
</feature>
<dbReference type="Pfam" id="PF02152">
    <property type="entry name" value="FolB"/>
    <property type="match status" value="1"/>
</dbReference>
<dbReference type="InterPro" id="IPR006157">
    <property type="entry name" value="FolB_dom"/>
</dbReference>
<dbReference type="NCBIfam" id="TIGR00525">
    <property type="entry name" value="folB"/>
    <property type="match status" value="1"/>
</dbReference>
<keyword evidence="4 6" id="KW-0289">Folate biosynthesis</keyword>
<reference evidence="9" key="2">
    <citation type="submission" date="2016-03" db="EMBL/GenBank/DDBJ databases">
        <authorList>
            <person name="Ploux O."/>
        </authorList>
    </citation>
    <scope>NUCLEOTIDE SEQUENCE [LARGE SCALE GENOMIC DNA]</scope>
    <source>
        <strain evidence="9">PP9</strain>
    </source>
</reference>
<evidence type="ECO:0000256" key="3">
    <source>
        <dbReference type="ARBA" id="ARBA00005708"/>
    </source>
</evidence>
<comment type="pathway">
    <text evidence="2 6">Cofactor biosynthesis; tetrahydrofolate biosynthesis; 2-amino-4-hydroxy-6-hydroxymethyl-7,8-dihydropteridine diphosphate from 7,8-dihydroneopterin triphosphate: step 3/4.</text>
</comment>
<evidence type="ECO:0000256" key="5">
    <source>
        <dbReference type="ARBA" id="ARBA00023239"/>
    </source>
</evidence>
<proteinExistence type="inferred from homology"/>
<name>A0A143HG45_9BACL</name>
<dbReference type="GO" id="GO:0004150">
    <property type="term" value="F:dihydroneopterin aldolase activity"/>
    <property type="evidence" value="ECO:0007669"/>
    <property type="project" value="UniProtKB-UniRule"/>
</dbReference>
<keyword evidence="9" id="KW-1185">Reference proteome</keyword>
<comment type="function">
    <text evidence="6">Catalyzes the conversion of 7,8-dihydroneopterin to 6-hydroxymethyl-7,8-dihydropterin.</text>
</comment>
<dbReference type="Proteomes" id="UP000076021">
    <property type="component" value="Chromosome"/>
</dbReference>
<dbReference type="EC" id="4.1.2.25" evidence="6"/>
<evidence type="ECO:0000256" key="4">
    <source>
        <dbReference type="ARBA" id="ARBA00022909"/>
    </source>
</evidence>
<dbReference type="SUPFAM" id="SSF55620">
    <property type="entry name" value="Tetrahydrobiopterin biosynthesis enzymes-like"/>
    <property type="match status" value="1"/>
</dbReference>
<comment type="catalytic activity">
    <reaction evidence="1 6">
        <text>7,8-dihydroneopterin = 6-hydroxymethyl-7,8-dihydropterin + glycolaldehyde</text>
        <dbReference type="Rhea" id="RHEA:10540"/>
        <dbReference type="ChEBI" id="CHEBI:17001"/>
        <dbReference type="ChEBI" id="CHEBI:17071"/>
        <dbReference type="ChEBI" id="CHEBI:44841"/>
        <dbReference type="EC" id="4.1.2.25"/>
    </reaction>
</comment>
<dbReference type="STRING" id="241244.ATY39_15490"/>
<dbReference type="PANTHER" id="PTHR42844:SF1">
    <property type="entry name" value="DIHYDRONEOPTERIN ALDOLASE 1-RELATED"/>
    <property type="match status" value="1"/>
</dbReference>
<evidence type="ECO:0000256" key="6">
    <source>
        <dbReference type="RuleBase" id="RU362079"/>
    </source>
</evidence>
<reference evidence="8 9" key="1">
    <citation type="journal article" date="2016" name="Genome Announc.">
        <title>Whole-Genome Sequence of Rummeliibacillus stabekisii Strain PP9 Isolated from Antarctic Soil.</title>
        <authorList>
            <person name="da Mota F.F."/>
            <person name="Vollu R.E."/>
            <person name="Jurelevicius D."/>
            <person name="Seldin L."/>
        </authorList>
    </citation>
    <scope>NUCLEOTIDE SEQUENCE [LARGE SCALE GENOMIC DNA]</scope>
    <source>
        <strain evidence="8 9">PP9</strain>
    </source>
</reference>
<dbReference type="GO" id="GO:0005737">
    <property type="term" value="C:cytoplasm"/>
    <property type="evidence" value="ECO:0007669"/>
    <property type="project" value="TreeGrafter"/>
</dbReference>
<evidence type="ECO:0000256" key="1">
    <source>
        <dbReference type="ARBA" id="ARBA00001353"/>
    </source>
</evidence>
<gene>
    <name evidence="8" type="ORF">ATY39_15490</name>
</gene>
<dbReference type="InterPro" id="IPR043133">
    <property type="entry name" value="GTP-CH-I_C/QueF"/>
</dbReference>
<evidence type="ECO:0000313" key="9">
    <source>
        <dbReference type="Proteomes" id="UP000076021"/>
    </source>
</evidence>
<protein>
    <recommendedName>
        <fullName evidence="6">7,8-dihydroneopterin aldolase</fullName>
        <ecNumber evidence="6">4.1.2.25</ecNumber>
    </recommendedName>
</protein>
<comment type="similarity">
    <text evidence="3 6">Belongs to the DHNA family.</text>
</comment>
<dbReference type="GO" id="GO:0046656">
    <property type="term" value="P:folic acid biosynthetic process"/>
    <property type="evidence" value="ECO:0007669"/>
    <property type="project" value="UniProtKB-UniRule"/>
</dbReference>
<dbReference type="GO" id="GO:0046654">
    <property type="term" value="P:tetrahydrofolate biosynthetic process"/>
    <property type="evidence" value="ECO:0007669"/>
    <property type="project" value="UniProtKB-UniRule"/>
</dbReference>
<keyword evidence="5 6" id="KW-0456">Lyase</keyword>
<dbReference type="SMART" id="SM00905">
    <property type="entry name" value="FolB"/>
    <property type="match status" value="1"/>
</dbReference>
<dbReference type="PANTHER" id="PTHR42844">
    <property type="entry name" value="DIHYDRONEOPTERIN ALDOLASE 1-RELATED"/>
    <property type="match status" value="1"/>
</dbReference>
<dbReference type="InterPro" id="IPR006156">
    <property type="entry name" value="Dihydroneopterin_aldolase"/>
</dbReference>
<dbReference type="KEGG" id="rst:ATY39_15490"/>
<evidence type="ECO:0000256" key="2">
    <source>
        <dbReference type="ARBA" id="ARBA00005013"/>
    </source>
</evidence>
<dbReference type="EMBL" id="CP014806">
    <property type="protein sequence ID" value="AMX00694.1"/>
    <property type="molecule type" value="Genomic_DNA"/>
</dbReference>
<dbReference type="RefSeq" id="WP_066791328.1">
    <property type="nucleotide sequence ID" value="NZ_CP014806.1"/>
</dbReference>
<evidence type="ECO:0000313" key="8">
    <source>
        <dbReference type="EMBL" id="AMX00694.1"/>
    </source>
</evidence>
<organism evidence="8 9">
    <name type="scientific">Rummeliibacillus stabekisii</name>
    <dbReference type="NCBI Taxonomy" id="241244"/>
    <lineage>
        <taxon>Bacteria</taxon>
        <taxon>Bacillati</taxon>
        <taxon>Bacillota</taxon>
        <taxon>Bacilli</taxon>
        <taxon>Bacillales</taxon>
        <taxon>Caryophanaceae</taxon>
        <taxon>Rummeliibacillus</taxon>
    </lineage>
</organism>
<evidence type="ECO:0000259" key="7">
    <source>
        <dbReference type="SMART" id="SM00905"/>
    </source>
</evidence>
<sequence length="123" mass="13964">MDYIHIRDMEFYGYHGVLKEETVLGQRFRVTVALATDLKNAGQTDKLDNTVSYADVYTLCEKIVEGKPYKLIEAVAEEIANVILETYKVEVKGIRVEVIKPDPPIKGHYKEVAVEITRGAFDE</sequence>
<dbReference type="Gene3D" id="3.30.1130.10">
    <property type="match status" value="1"/>
</dbReference>
<accession>A0A143HG45</accession>